<dbReference type="InterPro" id="IPR036505">
    <property type="entry name" value="Amidase/PGRP_sf"/>
</dbReference>
<name>A0AAW9R3Z1_9GAMM</name>
<evidence type="ECO:0000256" key="1">
    <source>
        <dbReference type="ARBA" id="ARBA00001561"/>
    </source>
</evidence>
<dbReference type="AlphaFoldDB" id="A0AAW9R3Z1"/>
<evidence type="ECO:0000313" key="8">
    <source>
        <dbReference type="Proteomes" id="UP001364472"/>
    </source>
</evidence>
<keyword evidence="3 7" id="KW-0378">Hydrolase</keyword>
<dbReference type="GO" id="GO:0071555">
    <property type="term" value="P:cell wall organization"/>
    <property type="evidence" value="ECO:0007669"/>
    <property type="project" value="UniProtKB-KW"/>
</dbReference>
<evidence type="ECO:0000259" key="6">
    <source>
        <dbReference type="SMART" id="SM00644"/>
    </source>
</evidence>
<proteinExistence type="predicted"/>
<gene>
    <name evidence="7" type="ORF">WB794_04225</name>
</gene>
<feature type="signal peptide" evidence="5">
    <location>
        <begin position="1"/>
        <end position="20"/>
    </location>
</feature>
<dbReference type="GO" id="GO:0009253">
    <property type="term" value="P:peptidoglycan catabolic process"/>
    <property type="evidence" value="ECO:0007669"/>
    <property type="project" value="InterPro"/>
</dbReference>
<dbReference type="InterPro" id="IPR002502">
    <property type="entry name" value="Amidase_domain"/>
</dbReference>
<feature type="chain" id="PRO_5043790909" description="N-acetylmuramoyl-L-alanine amidase" evidence="5">
    <location>
        <begin position="21"/>
        <end position="251"/>
    </location>
</feature>
<comment type="catalytic activity">
    <reaction evidence="1">
        <text>Hydrolyzes the link between N-acetylmuramoyl residues and L-amino acid residues in certain cell-wall glycopeptides.</text>
        <dbReference type="EC" id="3.5.1.28"/>
    </reaction>
</comment>
<dbReference type="RefSeq" id="WP_337334602.1">
    <property type="nucleotide sequence ID" value="NZ_JBBDHC010000004.1"/>
</dbReference>
<dbReference type="SMART" id="SM00644">
    <property type="entry name" value="Ami_2"/>
    <property type="match status" value="1"/>
</dbReference>
<protein>
    <recommendedName>
        <fullName evidence="2">N-acetylmuramoyl-L-alanine amidase</fullName>
        <ecNumber evidence="2">3.5.1.28</ecNumber>
    </recommendedName>
</protein>
<keyword evidence="4" id="KW-0961">Cell wall biogenesis/degradation</keyword>
<feature type="domain" description="N-acetylmuramoyl-L-alanine amidase" evidence="6">
    <location>
        <begin position="30"/>
        <end position="165"/>
    </location>
</feature>
<dbReference type="GO" id="GO:0019867">
    <property type="term" value="C:outer membrane"/>
    <property type="evidence" value="ECO:0007669"/>
    <property type="project" value="TreeGrafter"/>
</dbReference>
<dbReference type="GO" id="GO:0009254">
    <property type="term" value="P:peptidoglycan turnover"/>
    <property type="evidence" value="ECO:0007669"/>
    <property type="project" value="TreeGrafter"/>
</dbReference>
<keyword evidence="8" id="KW-1185">Reference proteome</keyword>
<evidence type="ECO:0000256" key="4">
    <source>
        <dbReference type="ARBA" id="ARBA00023316"/>
    </source>
</evidence>
<reference evidence="7 8" key="1">
    <citation type="journal article" date="2016" name="Antonie Van Leeuwenhoek">
        <title>Denitratimonas tolerans gen. nov., sp. nov., a denitrifying bacterium isolated from a bioreactor for tannery wastewater treatment.</title>
        <authorList>
            <person name="Han S.I."/>
            <person name="Kim J.O."/>
            <person name="Lee Y.R."/>
            <person name="Ekpeghere K.I."/>
            <person name="Koh S.C."/>
            <person name="Whang K.S."/>
        </authorList>
    </citation>
    <scope>NUCLEOTIDE SEQUENCE [LARGE SCALE GENOMIC DNA]</scope>
    <source>
        <strain evidence="7 8">KACC 17565</strain>
    </source>
</reference>
<accession>A0AAW9R3Z1</accession>
<dbReference type="EC" id="3.5.1.28" evidence="2"/>
<dbReference type="PROSITE" id="PS51257">
    <property type="entry name" value="PROKAR_LIPOPROTEIN"/>
    <property type="match status" value="1"/>
</dbReference>
<dbReference type="InterPro" id="IPR051206">
    <property type="entry name" value="NAMLAA_amidase_2"/>
</dbReference>
<evidence type="ECO:0000256" key="3">
    <source>
        <dbReference type="ARBA" id="ARBA00022801"/>
    </source>
</evidence>
<evidence type="ECO:0000256" key="5">
    <source>
        <dbReference type="SAM" id="SignalP"/>
    </source>
</evidence>
<dbReference type="PANTHER" id="PTHR30417:SF1">
    <property type="entry name" value="N-ACETYLMURAMOYL-L-ALANINE AMIDASE AMID"/>
    <property type="match status" value="1"/>
</dbReference>
<dbReference type="Pfam" id="PF01510">
    <property type="entry name" value="Amidase_2"/>
    <property type="match status" value="1"/>
</dbReference>
<sequence>MKTILRLLAPLAFLILAACAPLPARNPMAQWVHSPNEEPRRAVIIVIHATEQDSVARSLHTLRTGNSGGPVSSHYLIGRDGDLYQLVADERRAWHAGGGRWGTITDLNSASIGIELDNDASSDYPPAQIDALLRLLDDLCTRYSIPRSQVIAHADLAPTRRRDPGVRFPWQTLAQAGFGVWPPDDAGPAPEGFDFWLAMTAFGYALDDPEAALRAFRRRFRAVEGDDSPPGADDARILHALLVPYRPASGR</sequence>
<keyword evidence="5" id="KW-0732">Signal</keyword>
<organism evidence="7 8">
    <name type="scientific">Denitratimonas tolerans</name>
    <dbReference type="NCBI Taxonomy" id="1338420"/>
    <lineage>
        <taxon>Bacteria</taxon>
        <taxon>Pseudomonadati</taxon>
        <taxon>Pseudomonadota</taxon>
        <taxon>Gammaproteobacteria</taxon>
        <taxon>Lysobacterales</taxon>
        <taxon>Lysobacteraceae</taxon>
        <taxon>Denitratimonas</taxon>
    </lineage>
</organism>
<dbReference type="SUPFAM" id="SSF55846">
    <property type="entry name" value="N-acetylmuramoyl-L-alanine amidase-like"/>
    <property type="match status" value="1"/>
</dbReference>
<comment type="caution">
    <text evidence="7">The sequence shown here is derived from an EMBL/GenBank/DDBJ whole genome shotgun (WGS) entry which is preliminary data.</text>
</comment>
<dbReference type="Proteomes" id="UP001364472">
    <property type="component" value="Unassembled WGS sequence"/>
</dbReference>
<dbReference type="Gene3D" id="3.40.80.10">
    <property type="entry name" value="Peptidoglycan recognition protein-like"/>
    <property type="match status" value="1"/>
</dbReference>
<dbReference type="PANTHER" id="PTHR30417">
    <property type="entry name" value="N-ACETYLMURAMOYL-L-ALANINE AMIDASE AMID"/>
    <property type="match status" value="1"/>
</dbReference>
<dbReference type="GO" id="GO:0008745">
    <property type="term" value="F:N-acetylmuramoyl-L-alanine amidase activity"/>
    <property type="evidence" value="ECO:0007669"/>
    <property type="project" value="UniProtKB-EC"/>
</dbReference>
<evidence type="ECO:0000256" key="2">
    <source>
        <dbReference type="ARBA" id="ARBA00011901"/>
    </source>
</evidence>
<evidence type="ECO:0000313" key="7">
    <source>
        <dbReference type="EMBL" id="MEJ1248883.1"/>
    </source>
</evidence>
<dbReference type="EMBL" id="JBBDHC010000004">
    <property type="protein sequence ID" value="MEJ1248883.1"/>
    <property type="molecule type" value="Genomic_DNA"/>
</dbReference>
<dbReference type="CDD" id="cd06583">
    <property type="entry name" value="PGRP"/>
    <property type="match status" value="1"/>
</dbReference>